<dbReference type="PROSITE" id="PS52050">
    <property type="entry name" value="WYL"/>
    <property type="match status" value="1"/>
</dbReference>
<dbReference type="InterPro" id="IPR051534">
    <property type="entry name" value="CBASS_pafABC_assoc_protein"/>
</dbReference>
<name>A0A4S2F2I1_9ACTN</name>
<dbReference type="InterPro" id="IPR036390">
    <property type="entry name" value="WH_DNA-bd_sf"/>
</dbReference>
<feature type="domain" description="WYL" evidence="1">
    <location>
        <begin position="142"/>
        <end position="217"/>
    </location>
</feature>
<comment type="caution">
    <text evidence="3">The sequence shown here is derived from an EMBL/GenBank/DDBJ whole genome shotgun (WGS) entry which is preliminary data.</text>
</comment>
<dbReference type="Proteomes" id="UP000310263">
    <property type="component" value="Unassembled WGS sequence"/>
</dbReference>
<keyword evidence="4" id="KW-1185">Reference proteome</keyword>
<gene>
    <name evidence="3" type="ORF">E5334_03985</name>
</gene>
<evidence type="ECO:0000313" key="3">
    <source>
        <dbReference type="EMBL" id="TGY62582.1"/>
    </source>
</evidence>
<dbReference type="Pfam" id="PF25583">
    <property type="entry name" value="WCX"/>
    <property type="match status" value="1"/>
</dbReference>
<accession>A0A4S2F2I1</accession>
<dbReference type="RefSeq" id="WP_136012312.1">
    <property type="nucleotide sequence ID" value="NZ_SRYE01000002.1"/>
</dbReference>
<evidence type="ECO:0000259" key="1">
    <source>
        <dbReference type="Pfam" id="PF13280"/>
    </source>
</evidence>
<evidence type="ECO:0000259" key="2">
    <source>
        <dbReference type="Pfam" id="PF25583"/>
    </source>
</evidence>
<sequence>MTYNSKAKTKVLYLWKILQEETDAEHGLTMSQIIQKLADYGVSAERKSIYGDIKSLREFDVDIQAFPRNPVQYAIVRRDFTLDELMLLVDTIQSSRAITERQAKALITNVKQLANNREQDLLDRRIHVTGRIKSKSESVLSTVDVIHEAMRKDCQLEFSYRKIGVDGKPYETRGGKKHQVTPVAISYEDGLYYLTAWNDAHENLTTFRLDRMARIRVLEDIPAAHNDRIDHFQHESTKAVMFGRFCGDTVLATFAADPSKVEILADRFGDAAQFLPTDGSEARCQVKVYKSEQLFGWVASMGKAVRILSPQSLVDEYHNYLRFLLEDA</sequence>
<evidence type="ECO:0000313" key="4">
    <source>
        <dbReference type="Proteomes" id="UP000310263"/>
    </source>
</evidence>
<dbReference type="PANTHER" id="PTHR34580">
    <property type="match status" value="1"/>
</dbReference>
<reference evidence="3 4" key="1">
    <citation type="submission" date="2019-04" db="EMBL/GenBank/DDBJ databases">
        <title>Microbes associate with the intestines of laboratory mice.</title>
        <authorList>
            <person name="Navarre W."/>
            <person name="Wong E."/>
            <person name="Huang K."/>
            <person name="Tropini C."/>
            <person name="Ng K."/>
            <person name="Yu B."/>
        </authorList>
    </citation>
    <scope>NUCLEOTIDE SEQUENCE [LARGE SCALE GENOMIC DNA]</scope>
    <source>
        <strain evidence="3 4">NM07_P-09</strain>
    </source>
</reference>
<protein>
    <submittedName>
        <fullName evidence="3">WYL domain-containing protein</fullName>
    </submittedName>
</protein>
<dbReference type="EMBL" id="SRYE01000002">
    <property type="protein sequence ID" value="TGY62582.1"/>
    <property type="molecule type" value="Genomic_DNA"/>
</dbReference>
<dbReference type="Pfam" id="PF13280">
    <property type="entry name" value="WYL"/>
    <property type="match status" value="1"/>
</dbReference>
<dbReference type="SUPFAM" id="SSF46785">
    <property type="entry name" value="Winged helix' DNA-binding domain"/>
    <property type="match status" value="1"/>
</dbReference>
<dbReference type="InterPro" id="IPR057727">
    <property type="entry name" value="WCX_dom"/>
</dbReference>
<organism evidence="3 4">
    <name type="scientific">Muricaecibacterium torontonense</name>
    <dbReference type="NCBI Taxonomy" id="3032871"/>
    <lineage>
        <taxon>Bacteria</taxon>
        <taxon>Bacillati</taxon>
        <taxon>Actinomycetota</taxon>
        <taxon>Coriobacteriia</taxon>
        <taxon>Coriobacteriales</taxon>
        <taxon>Atopobiaceae</taxon>
        <taxon>Muricaecibacterium</taxon>
    </lineage>
</organism>
<dbReference type="InterPro" id="IPR026881">
    <property type="entry name" value="WYL_dom"/>
</dbReference>
<dbReference type="PANTHER" id="PTHR34580:SF1">
    <property type="entry name" value="PROTEIN PAFC"/>
    <property type="match status" value="1"/>
</dbReference>
<proteinExistence type="predicted"/>
<feature type="domain" description="WCX" evidence="2">
    <location>
        <begin position="250"/>
        <end position="322"/>
    </location>
</feature>
<dbReference type="OrthoDB" id="9772503at2"/>
<dbReference type="AlphaFoldDB" id="A0A4S2F2I1"/>